<reference evidence="2" key="1">
    <citation type="submission" date="2013-09" db="EMBL/GenBank/DDBJ databases">
        <title>Corchorus olitorius genome sequencing.</title>
        <authorList>
            <person name="Alam M."/>
            <person name="Haque M.S."/>
            <person name="Islam M.S."/>
            <person name="Emdad E.M."/>
            <person name="Islam M.M."/>
            <person name="Ahmed B."/>
            <person name="Halim A."/>
            <person name="Hossen Q.M.M."/>
            <person name="Hossain M.Z."/>
            <person name="Ahmed R."/>
            <person name="Khan M.M."/>
            <person name="Islam R."/>
            <person name="Rashid M.M."/>
            <person name="Khan S.A."/>
            <person name="Rahman M.S."/>
            <person name="Alam M."/>
            <person name="Yahiya A.S."/>
            <person name="Khan M.S."/>
            <person name="Azam M.S."/>
            <person name="Haque T."/>
            <person name="Lashkar M.Z.H."/>
            <person name="Akhand A.I."/>
            <person name="Morshed G."/>
            <person name="Roy S."/>
            <person name="Uddin K.S."/>
            <person name="Rabeya T."/>
            <person name="Hossain A.S."/>
            <person name="Chowdhury A."/>
            <person name="Snigdha A.R."/>
            <person name="Mortoza M.S."/>
            <person name="Matin S.A."/>
            <person name="Hoque S.M.E."/>
            <person name="Islam M.K."/>
            <person name="Roy D.K."/>
            <person name="Haider R."/>
            <person name="Moosa M.M."/>
            <person name="Elias S.M."/>
            <person name="Hasan A.M."/>
            <person name="Jahan S."/>
            <person name="Shafiuddin M."/>
            <person name="Mahmood N."/>
            <person name="Shommy N.S."/>
        </authorList>
    </citation>
    <scope>NUCLEOTIDE SEQUENCE [LARGE SCALE GENOMIC DNA]</scope>
    <source>
        <strain evidence="2">cv. O-4</strain>
    </source>
</reference>
<proteinExistence type="predicted"/>
<comment type="caution">
    <text evidence="1">The sequence shown here is derived from an EMBL/GenBank/DDBJ whole genome shotgun (WGS) entry which is preliminary data.</text>
</comment>
<gene>
    <name evidence="1" type="ORF">COLO4_26603</name>
</gene>
<dbReference type="AlphaFoldDB" id="A0A1R3HVV1"/>
<organism evidence="1 2">
    <name type="scientific">Corchorus olitorius</name>
    <dbReference type="NCBI Taxonomy" id="93759"/>
    <lineage>
        <taxon>Eukaryota</taxon>
        <taxon>Viridiplantae</taxon>
        <taxon>Streptophyta</taxon>
        <taxon>Embryophyta</taxon>
        <taxon>Tracheophyta</taxon>
        <taxon>Spermatophyta</taxon>
        <taxon>Magnoliopsida</taxon>
        <taxon>eudicotyledons</taxon>
        <taxon>Gunneridae</taxon>
        <taxon>Pentapetalae</taxon>
        <taxon>rosids</taxon>
        <taxon>malvids</taxon>
        <taxon>Malvales</taxon>
        <taxon>Malvaceae</taxon>
        <taxon>Grewioideae</taxon>
        <taxon>Apeibeae</taxon>
        <taxon>Corchorus</taxon>
    </lineage>
</organism>
<dbReference type="Proteomes" id="UP000187203">
    <property type="component" value="Unassembled WGS sequence"/>
</dbReference>
<sequence length="58" mass="6689">MHFQLTPAGFRFRASRRVSGRVLSRNRAPMKLGLGGTTTGYDFRRRSFGWLGFRVNKL</sequence>
<name>A0A1R3HVV1_9ROSI</name>
<evidence type="ECO:0000313" key="1">
    <source>
        <dbReference type="EMBL" id="OMO74495.1"/>
    </source>
</evidence>
<protein>
    <submittedName>
        <fullName evidence="1">Uncharacterized protein</fullName>
    </submittedName>
</protein>
<dbReference type="EMBL" id="AWUE01019300">
    <property type="protein sequence ID" value="OMO74495.1"/>
    <property type="molecule type" value="Genomic_DNA"/>
</dbReference>
<accession>A0A1R3HVV1</accession>
<evidence type="ECO:0000313" key="2">
    <source>
        <dbReference type="Proteomes" id="UP000187203"/>
    </source>
</evidence>
<keyword evidence="2" id="KW-1185">Reference proteome</keyword>